<sequence length="163" mass="18554">MRWNRWKTFKSGKLLGRLRESGVGLLEVWKFWRKLSRTERATVVIIAAADKHALVFNYQVFTLPSCTSISPTPPHPKKMKKSDTHCGPTLLTRVNRAMICAWRSRPVIGDAERGVCERSGCETGRFRVKRSPVQQRVHTSHCAFHRTSSRDVGVQPERRAGDG</sequence>
<gene>
    <name evidence="1" type="ORF">F2P81_011016</name>
</gene>
<protein>
    <submittedName>
        <fullName evidence="1">Uncharacterized protein</fullName>
    </submittedName>
</protein>
<accession>A0A6A4SXA2</accession>
<reference evidence="1 2" key="1">
    <citation type="submission" date="2019-06" db="EMBL/GenBank/DDBJ databases">
        <title>Draft genomes of female and male turbot (Scophthalmus maximus).</title>
        <authorList>
            <person name="Xu H."/>
            <person name="Xu X.-W."/>
            <person name="Shao C."/>
            <person name="Chen S."/>
        </authorList>
    </citation>
    <scope>NUCLEOTIDE SEQUENCE [LARGE SCALE GENOMIC DNA]</scope>
    <source>
        <strain evidence="1">Ysfricsl-2016a</strain>
        <tissue evidence="1">Blood</tissue>
    </source>
</reference>
<evidence type="ECO:0000313" key="1">
    <source>
        <dbReference type="EMBL" id="KAF0035704.1"/>
    </source>
</evidence>
<proteinExistence type="predicted"/>
<dbReference type="AlphaFoldDB" id="A0A6A4SXA2"/>
<organism evidence="1 2">
    <name type="scientific">Scophthalmus maximus</name>
    <name type="common">Turbot</name>
    <name type="synonym">Psetta maxima</name>
    <dbReference type="NCBI Taxonomy" id="52904"/>
    <lineage>
        <taxon>Eukaryota</taxon>
        <taxon>Metazoa</taxon>
        <taxon>Chordata</taxon>
        <taxon>Craniata</taxon>
        <taxon>Vertebrata</taxon>
        <taxon>Euteleostomi</taxon>
        <taxon>Actinopterygii</taxon>
        <taxon>Neopterygii</taxon>
        <taxon>Teleostei</taxon>
        <taxon>Neoteleostei</taxon>
        <taxon>Acanthomorphata</taxon>
        <taxon>Carangaria</taxon>
        <taxon>Pleuronectiformes</taxon>
        <taxon>Pleuronectoidei</taxon>
        <taxon>Scophthalmidae</taxon>
        <taxon>Scophthalmus</taxon>
    </lineage>
</organism>
<dbReference type="Proteomes" id="UP000438429">
    <property type="component" value="Unassembled WGS sequence"/>
</dbReference>
<comment type="caution">
    <text evidence="1">The sequence shown here is derived from an EMBL/GenBank/DDBJ whole genome shotgun (WGS) entry which is preliminary data.</text>
</comment>
<dbReference type="EMBL" id="VEVO01000010">
    <property type="protein sequence ID" value="KAF0035704.1"/>
    <property type="molecule type" value="Genomic_DNA"/>
</dbReference>
<evidence type="ECO:0000313" key="2">
    <source>
        <dbReference type="Proteomes" id="UP000438429"/>
    </source>
</evidence>
<name>A0A6A4SXA2_SCOMX</name>